<comment type="function">
    <text evidence="7">Required for the insertion and/or proper folding and/or complex formation of integral membrane proteins into the membrane. Involved in integration of membrane proteins that insert both dependently and independently of the Sec translocase complex, as well as at least some lipoproteins. Aids folding of multispanning membrane proteins.</text>
</comment>
<evidence type="ECO:0000256" key="12">
    <source>
        <dbReference type="RuleBase" id="RU003945"/>
    </source>
</evidence>
<dbReference type="RefSeq" id="WP_206824430.1">
    <property type="nucleotide sequence ID" value="NZ_JAEMWU010000002.1"/>
</dbReference>
<evidence type="ECO:0000256" key="4">
    <source>
        <dbReference type="ARBA" id="ARBA00022692"/>
    </source>
</evidence>
<organism evidence="15 16">
    <name type="scientific">Microbacterium esteraromaticum</name>
    <dbReference type="NCBI Taxonomy" id="57043"/>
    <lineage>
        <taxon>Bacteria</taxon>
        <taxon>Bacillati</taxon>
        <taxon>Actinomycetota</taxon>
        <taxon>Actinomycetes</taxon>
        <taxon>Micrococcales</taxon>
        <taxon>Microbacteriaceae</taxon>
        <taxon>Microbacterium</taxon>
    </lineage>
</organism>
<dbReference type="NCBIfam" id="TIGR03592">
    <property type="entry name" value="yidC_oxa1_cterm"/>
    <property type="match status" value="1"/>
</dbReference>
<keyword evidence="5 13" id="KW-1133">Transmembrane helix</keyword>
<feature type="domain" description="Membrane insertase YidC/Oxa/ALB C-terminal" evidence="14">
    <location>
        <begin position="37"/>
        <end position="238"/>
    </location>
</feature>
<keyword evidence="6 13" id="KW-0472">Membrane</keyword>
<reference evidence="15" key="1">
    <citation type="submission" date="2020-12" db="EMBL/GenBank/DDBJ databases">
        <title>PHA producing bacteria isolated from mangrove.</title>
        <authorList>
            <person name="Zheng W."/>
            <person name="Yu S."/>
            <person name="Huang Y."/>
        </authorList>
    </citation>
    <scope>NUCLEOTIDE SEQUENCE</scope>
    <source>
        <strain evidence="15">GN8-5</strain>
    </source>
</reference>
<evidence type="ECO:0000256" key="5">
    <source>
        <dbReference type="ARBA" id="ARBA00022989"/>
    </source>
</evidence>
<feature type="transmembrane region" description="Helical" evidence="13">
    <location>
        <begin position="206"/>
        <end position="232"/>
    </location>
</feature>
<proteinExistence type="inferred from homology"/>
<evidence type="ECO:0000256" key="11">
    <source>
        <dbReference type="ARBA" id="ARBA00033342"/>
    </source>
</evidence>
<evidence type="ECO:0000256" key="9">
    <source>
        <dbReference type="ARBA" id="ARBA00031538"/>
    </source>
</evidence>
<dbReference type="PANTHER" id="PTHR12428:SF65">
    <property type="entry name" value="CYTOCHROME C OXIDASE ASSEMBLY PROTEIN COX18, MITOCHONDRIAL"/>
    <property type="match status" value="1"/>
</dbReference>
<keyword evidence="4 12" id="KW-0812">Transmembrane</keyword>
<comment type="similarity">
    <text evidence="2">Belongs to the OXA1/ALB3/YidC family. Type 1 subfamily.</text>
</comment>
<sequence length="246" mass="26489">MDIFALPPLTLLLDGAYRALLALSYLFEPVASTNAAALAVVAVTVVVRILLIPVGISQAKAEQMRARLAPKLRDLQKRHAKDRERLQRETLALYKDENASPLAGCLPLIVQAAVVGVLYTLFLRPEIAGHPNELLAQDLFGAPLGDSLLTAVGGGLTVSTGIVWAVVLVVILIVAEITRRVFRPQVPDEGPLAAPGMLGVLNALHYLTAVFAVFVPLAAALYLVVTVLWTLAQRAVLRRRYPLPSQ</sequence>
<evidence type="ECO:0000313" key="15">
    <source>
        <dbReference type="EMBL" id="MBN8206560.1"/>
    </source>
</evidence>
<evidence type="ECO:0000259" key="14">
    <source>
        <dbReference type="Pfam" id="PF02096"/>
    </source>
</evidence>
<feature type="transmembrane region" description="Helical" evidence="13">
    <location>
        <begin position="148"/>
        <end position="175"/>
    </location>
</feature>
<evidence type="ECO:0000256" key="6">
    <source>
        <dbReference type="ARBA" id="ARBA00023136"/>
    </source>
</evidence>
<comment type="caution">
    <text evidence="15">The sequence shown here is derived from an EMBL/GenBank/DDBJ whole genome shotgun (WGS) entry which is preliminary data.</text>
</comment>
<dbReference type="EMBL" id="JAEMWU010000002">
    <property type="protein sequence ID" value="MBN8206560.1"/>
    <property type="molecule type" value="Genomic_DNA"/>
</dbReference>
<comment type="subunit">
    <text evidence="8">Interacts with the Sec translocase complex via SecD. Specifically interacts with transmembrane segments of nascent integral membrane proteins during membrane integration.</text>
</comment>
<evidence type="ECO:0000256" key="1">
    <source>
        <dbReference type="ARBA" id="ARBA00004141"/>
    </source>
</evidence>
<dbReference type="PANTHER" id="PTHR12428">
    <property type="entry name" value="OXA1"/>
    <property type="match status" value="1"/>
</dbReference>
<comment type="subcellular location">
    <subcellularLocation>
        <location evidence="1 12">Membrane</location>
        <topology evidence="1 12">Multi-pass membrane protein</topology>
    </subcellularLocation>
</comment>
<feature type="transmembrane region" description="Helical" evidence="13">
    <location>
        <begin position="34"/>
        <end position="56"/>
    </location>
</feature>
<gene>
    <name evidence="15" type="primary">yidC</name>
    <name evidence="15" type="ORF">JF543_11405</name>
</gene>
<feature type="transmembrane region" description="Helical" evidence="13">
    <location>
        <begin position="102"/>
        <end position="122"/>
    </location>
</feature>
<dbReference type="Proteomes" id="UP000664385">
    <property type="component" value="Unassembled WGS sequence"/>
</dbReference>
<evidence type="ECO:0000256" key="7">
    <source>
        <dbReference type="ARBA" id="ARBA00025034"/>
    </source>
</evidence>
<dbReference type="GO" id="GO:0051205">
    <property type="term" value="P:protein insertion into membrane"/>
    <property type="evidence" value="ECO:0007669"/>
    <property type="project" value="TreeGrafter"/>
</dbReference>
<dbReference type="GO" id="GO:0032977">
    <property type="term" value="F:membrane insertase activity"/>
    <property type="evidence" value="ECO:0007669"/>
    <property type="project" value="InterPro"/>
</dbReference>
<dbReference type="Pfam" id="PF02096">
    <property type="entry name" value="60KD_IMP"/>
    <property type="match status" value="1"/>
</dbReference>
<accession>A0A939DWE6</accession>
<evidence type="ECO:0000256" key="10">
    <source>
        <dbReference type="ARBA" id="ARBA00033245"/>
    </source>
</evidence>
<dbReference type="InterPro" id="IPR001708">
    <property type="entry name" value="YidC/ALB3/OXA1/COX18"/>
</dbReference>
<name>A0A939DWE6_9MICO</name>
<evidence type="ECO:0000313" key="16">
    <source>
        <dbReference type="Proteomes" id="UP000664385"/>
    </source>
</evidence>
<evidence type="ECO:0000256" key="3">
    <source>
        <dbReference type="ARBA" id="ARBA00015325"/>
    </source>
</evidence>
<dbReference type="AlphaFoldDB" id="A0A939DWE6"/>
<evidence type="ECO:0000256" key="13">
    <source>
        <dbReference type="SAM" id="Phobius"/>
    </source>
</evidence>
<dbReference type="GO" id="GO:0005886">
    <property type="term" value="C:plasma membrane"/>
    <property type="evidence" value="ECO:0007669"/>
    <property type="project" value="TreeGrafter"/>
</dbReference>
<protein>
    <recommendedName>
        <fullName evidence="3">Membrane protein insertase YidC</fullName>
    </recommendedName>
    <alternativeName>
        <fullName evidence="11">Foldase YidC</fullName>
    </alternativeName>
    <alternativeName>
        <fullName evidence="10">Membrane integrase YidC</fullName>
    </alternativeName>
    <alternativeName>
        <fullName evidence="9">Membrane protein YidC</fullName>
    </alternativeName>
</protein>
<dbReference type="InterPro" id="IPR028055">
    <property type="entry name" value="YidC/Oxa/ALB_C"/>
</dbReference>
<evidence type="ECO:0000256" key="8">
    <source>
        <dbReference type="ARBA" id="ARBA00026028"/>
    </source>
</evidence>
<evidence type="ECO:0000256" key="2">
    <source>
        <dbReference type="ARBA" id="ARBA00010527"/>
    </source>
</evidence>